<dbReference type="GO" id="GO:0000149">
    <property type="term" value="F:SNARE binding"/>
    <property type="evidence" value="ECO:0007669"/>
    <property type="project" value="TreeGrafter"/>
</dbReference>
<dbReference type="InterPro" id="IPR038407">
    <property type="entry name" value="v-SNARE_N_sf"/>
</dbReference>
<dbReference type="EMBL" id="JWZX01002442">
    <property type="protein sequence ID" value="KOO29267.1"/>
    <property type="molecule type" value="Genomic_DNA"/>
</dbReference>
<dbReference type="GO" id="GO:0005789">
    <property type="term" value="C:endoplasmic reticulum membrane"/>
    <property type="evidence" value="ECO:0007669"/>
    <property type="project" value="TreeGrafter"/>
</dbReference>
<sequence>MFDHYEKEYLGTAKKATTDIELIDQLLPGVEREATIKRAGEGITAAEEIVQGMEMEARSMTGEAKQQLAAKAKDYKKSIADMRAKLNAAKTSGKAEKSARDELLRSFDPTLRMEADNQRSRLMATNERLNNASDKIRGAVQTALETEKIGESILSDLADQRATIAHARGTLAGTMSGLDKSKKMLQGMGRRALKNKVLMYVIIATLIIMIMFIVYCACAARVPSVPCPFGLGEALGAD</sequence>
<feature type="coiled-coil region" evidence="9">
    <location>
        <begin position="65"/>
        <end position="135"/>
    </location>
</feature>
<dbReference type="OrthoDB" id="430637at2759"/>
<dbReference type="GO" id="GO:0006886">
    <property type="term" value="P:intracellular protein transport"/>
    <property type="evidence" value="ECO:0007669"/>
    <property type="project" value="InterPro"/>
</dbReference>
<dbReference type="GO" id="GO:0031201">
    <property type="term" value="C:SNARE complex"/>
    <property type="evidence" value="ECO:0007669"/>
    <property type="project" value="TreeGrafter"/>
</dbReference>
<dbReference type="Pfam" id="PF12352">
    <property type="entry name" value="V-SNARE_C"/>
    <property type="match status" value="1"/>
</dbReference>
<evidence type="ECO:0000256" key="6">
    <source>
        <dbReference type="ARBA" id="ARBA00022989"/>
    </source>
</evidence>
<accession>A0A0M0JSG1</accession>
<evidence type="ECO:0000256" key="9">
    <source>
        <dbReference type="SAM" id="Coils"/>
    </source>
</evidence>
<evidence type="ECO:0000256" key="10">
    <source>
        <dbReference type="SAM" id="Phobius"/>
    </source>
</evidence>
<keyword evidence="13" id="KW-1185">Reference proteome</keyword>
<comment type="caution">
    <text evidence="12">The sequence shown here is derived from an EMBL/GenBank/DDBJ whole genome shotgun (WGS) entry which is preliminary data.</text>
</comment>
<comment type="similarity">
    <text evidence="2">Belongs to the VTI1 family.</text>
</comment>
<name>A0A0M0JSG1_9EUKA</name>
<evidence type="ECO:0000256" key="1">
    <source>
        <dbReference type="ARBA" id="ARBA00004211"/>
    </source>
</evidence>
<evidence type="ECO:0000256" key="4">
    <source>
        <dbReference type="ARBA" id="ARBA00022692"/>
    </source>
</evidence>
<evidence type="ECO:0000259" key="11">
    <source>
        <dbReference type="Pfam" id="PF05008"/>
    </source>
</evidence>
<evidence type="ECO:0000256" key="2">
    <source>
        <dbReference type="ARBA" id="ARBA00006108"/>
    </source>
</evidence>
<dbReference type="GO" id="GO:0031902">
    <property type="term" value="C:late endosome membrane"/>
    <property type="evidence" value="ECO:0007669"/>
    <property type="project" value="TreeGrafter"/>
</dbReference>
<dbReference type="CDD" id="cd15862">
    <property type="entry name" value="SNARE_Vti1"/>
    <property type="match status" value="1"/>
</dbReference>
<organism evidence="12 13">
    <name type="scientific">Chrysochromulina tobinii</name>
    <dbReference type="NCBI Taxonomy" id="1460289"/>
    <lineage>
        <taxon>Eukaryota</taxon>
        <taxon>Haptista</taxon>
        <taxon>Haptophyta</taxon>
        <taxon>Prymnesiophyceae</taxon>
        <taxon>Prymnesiales</taxon>
        <taxon>Chrysochromulinaceae</taxon>
        <taxon>Chrysochromulina</taxon>
    </lineage>
</organism>
<evidence type="ECO:0000256" key="5">
    <source>
        <dbReference type="ARBA" id="ARBA00022927"/>
    </source>
</evidence>
<reference evidence="13" key="1">
    <citation type="journal article" date="2015" name="PLoS Genet.">
        <title>Genome Sequence and Transcriptome Analyses of Chrysochromulina tobin: Metabolic Tools for Enhanced Algal Fitness in the Prominent Order Prymnesiales (Haptophyceae).</title>
        <authorList>
            <person name="Hovde B.T."/>
            <person name="Deodato C.R."/>
            <person name="Hunsperger H.M."/>
            <person name="Ryken S.A."/>
            <person name="Yost W."/>
            <person name="Jha R.K."/>
            <person name="Patterson J."/>
            <person name="Monnat R.J. Jr."/>
            <person name="Barlow S.B."/>
            <person name="Starkenburg S.R."/>
            <person name="Cattolico R.A."/>
        </authorList>
    </citation>
    <scope>NUCLEOTIDE SEQUENCE</scope>
    <source>
        <strain evidence="13">CCMP291</strain>
    </source>
</reference>
<evidence type="ECO:0000256" key="3">
    <source>
        <dbReference type="ARBA" id="ARBA00022448"/>
    </source>
</evidence>
<evidence type="ECO:0000313" key="13">
    <source>
        <dbReference type="Proteomes" id="UP000037460"/>
    </source>
</evidence>
<evidence type="ECO:0000313" key="12">
    <source>
        <dbReference type="EMBL" id="KOO29267.1"/>
    </source>
</evidence>
<keyword evidence="7 9" id="KW-0175">Coiled coil</keyword>
<keyword evidence="8 10" id="KW-0472">Membrane</keyword>
<proteinExistence type="inferred from homology"/>
<dbReference type="Pfam" id="PF05008">
    <property type="entry name" value="V-SNARE"/>
    <property type="match status" value="1"/>
</dbReference>
<protein>
    <submittedName>
        <fullName evidence="12">Vesicle transport v-snare 13-like protein</fullName>
    </submittedName>
</protein>
<dbReference type="InterPro" id="IPR010989">
    <property type="entry name" value="SNARE"/>
</dbReference>
<dbReference type="GO" id="GO:0006906">
    <property type="term" value="P:vesicle fusion"/>
    <property type="evidence" value="ECO:0007669"/>
    <property type="project" value="TreeGrafter"/>
</dbReference>
<gene>
    <name evidence="12" type="ORF">Ctob_011523</name>
</gene>
<dbReference type="SUPFAM" id="SSF47661">
    <property type="entry name" value="t-snare proteins"/>
    <property type="match status" value="1"/>
</dbReference>
<keyword evidence="6 10" id="KW-1133">Transmembrane helix</keyword>
<keyword evidence="4 10" id="KW-0812">Transmembrane</keyword>
<dbReference type="Gene3D" id="1.20.5.110">
    <property type="match status" value="1"/>
</dbReference>
<evidence type="ECO:0000256" key="8">
    <source>
        <dbReference type="ARBA" id="ARBA00023136"/>
    </source>
</evidence>
<feature type="transmembrane region" description="Helical" evidence="10">
    <location>
        <begin position="197"/>
        <end position="215"/>
    </location>
</feature>
<dbReference type="FunFam" id="1.20.5.110:FF:000002">
    <property type="entry name" value="Vesicle transport through interaction with t-SNAREsB"/>
    <property type="match status" value="1"/>
</dbReference>
<dbReference type="PANTHER" id="PTHR21230">
    <property type="entry name" value="VESICLE TRANSPORT V-SNARE PROTEIN VTI1-RELATED"/>
    <property type="match status" value="1"/>
</dbReference>
<dbReference type="GO" id="GO:0005794">
    <property type="term" value="C:Golgi apparatus"/>
    <property type="evidence" value="ECO:0007669"/>
    <property type="project" value="TreeGrafter"/>
</dbReference>
<dbReference type="PANTHER" id="PTHR21230:SF26">
    <property type="entry name" value="VESICLE TRANSPORT THROUGH INTERACTION WITH T-SNARES HOMOLOG 1A"/>
    <property type="match status" value="1"/>
</dbReference>
<dbReference type="Proteomes" id="UP000037460">
    <property type="component" value="Unassembled WGS sequence"/>
</dbReference>
<evidence type="ECO:0000256" key="7">
    <source>
        <dbReference type="ARBA" id="ARBA00023054"/>
    </source>
</evidence>
<keyword evidence="5" id="KW-0653">Protein transport</keyword>
<dbReference type="AlphaFoldDB" id="A0A0M0JSG1"/>
<dbReference type="SUPFAM" id="SSF58038">
    <property type="entry name" value="SNARE fusion complex"/>
    <property type="match status" value="1"/>
</dbReference>
<dbReference type="InterPro" id="IPR007705">
    <property type="entry name" value="Vesicle_trsprt_v-SNARE_N"/>
</dbReference>
<dbReference type="Gene3D" id="1.20.58.400">
    <property type="entry name" value="t-snare proteins"/>
    <property type="match status" value="1"/>
</dbReference>
<dbReference type="GO" id="GO:0012507">
    <property type="term" value="C:ER to Golgi transport vesicle membrane"/>
    <property type="evidence" value="ECO:0007669"/>
    <property type="project" value="TreeGrafter"/>
</dbReference>
<comment type="subcellular location">
    <subcellularLocation>
        <location evidence="1">Membrane</location>
        <topology evidence="1">Single-pass type IV membrane protein</topology>
    </subcellularLocation>
</comment>
<dbReference type="GO" id="GO:0005484">
    <property type="term" value="F:SNAP receptor activity"/>
    <property type="evidence" value="ECO:0007669"/>
    <property type="project" value="TreeGrafter"/>
</dbReference>
<keyword evidence="3" id="KW-0813">Transport</keyword>
<feature type="domain" description="Vesicle transport v-SNARE N-terminal" evidence="11">
    <location>
        <begin position="1"/>
        <end position="89"/>
    </location>
</feature>